<dbReference type="EMBL" id="QEOB01000005">
    <property type="protein sequence ID" value="PVX84345.1"/>
    <property type="molecule type" value="Genomic_DNA"/>
</dbReference>
<feature type="region of interest" description="Disordered" evidence="1">
    <location>
        <begin position="210"/>
        <end position="241"/>
    </location>
</feature>
<accession>A0ABX5KPD7</accession>
<sequence>MHQRFYLARRAALFYPEGDAGAATGGAAGDSGQGTAATAAAAAASASQSSTPDWREAITDADLKQYVTDKGFKEPGDVLKAVRDLEAKHTAPAKAEDYALGDTDFAKTASTWFHEQGISAEQAKGLTAKWNTFVEQQNTAAEQARQAEGEAQMTALKGEWGDSYDKNLELGRQAMRKFGVPVEVIETLAGTAGNAQTVKVFSQIGASLSEGTLNPGGAGSSGAASTDDEEAAASKFYSKSR</sequence>
<evidence type="ECO:0000256" key="1">
    <source>
        <dbReference type="SAM" id="MobiDB-lite"/>
    </source>
</evidence>
<organism evidence="2 3">
    <name type="scientific">Paraburkholderia unamae</name>
    <dbReference type="NCBI Taxonomy" id="219649"/>
    <lineage>
        <taxon>Bacteria</taxon>
        <taxon>Pseudomonadati</taxon>
        <taxon>Pseudomonadota</taxon>
        <taxon>Betaproteobacteria</taxon>
        <taxon>Burkholderiales</taxon>
        <taxon>Burkholderiaceae</taxon>
        <taxon>Paraburkholderia</taxon>
    </lineage>
</organism>
<protein>
    <submittedName>
        <fullName evidence="2">Uncharacterized protein</fullName>
    </submittedName>
</protein>
<dbReference type="RefSeq" id="WP_116610903.1">
    <property type="nucleotide sequence ID" value="NZ_QEOB01000005.1"/>
</dbReference>
<comment type="caution">
    <text evidence="2">The sequence shown here is derived from an EMBL/GenBank/DDBJ whole genome shotgun (WGS) entry which is preliminary data.</text>
</comment>
<evidence type="ECO:0000313" key="2">
    <source>
        <dbReference type="EMBL" id="PVX84345.1"/>
    </source>
</evidence>
<name>A0ABX5KPD7_9BURK</name>
<proteinExistence type="predicted"/>
<feature type="compositionally biased region" description="Low complexity" evidence="1">
    <location>
        <begin position="33"/>
        <end position="51"/>
    </location>
</feature>
<keyword evidence="3" id="KW-1185">Reference proteome</keyword>
<feature type="compositionally biased region" description="Gly residues" evidence="1">
    <location>
        <begin position="23"/>
        <end position="32"/>
    </location>
</feature>
<reference evidence="2 3" key="1">
    <citation type="submission" date="2018-05" db="EMBL/GenBank/DDBJ databases">
        <title>Genomic Encyclopedia of Type Strains, Phase IV (KMG-V): Genome sequencing to study the core and pangenomes of soil and plant-associated prokaryotes.</title>
        <authorList>
            <person name="Whitman W."/>
        </authorList>
    </citation>
    <scope>NUCLEOTIDE SEQUENCE [LARGE SCALE GENOMIC DNA]</scope>
    <source>
        <strain evidence="2 3">SCZa-39</strain>
    </source>
</reference>
<feature type="region of interest" description="Disordered" evidence="1">
    <location>
        <begin position="22"/>
        <end position="54"/>
    </location>
</feature>
<gene>
    <name evidence="2" type="ORF">C7402_105186</name>
</gene>
<dbReference type="Proteomes" id="UP000245712">
    <property type="component" value="Unassembled WGS sequence"/>
</dbReference>
<evidence type="ECO:0000313" key="3">
    <source>
        <dbReference type="Proteomes" id="UP000245712"/>
    </source>
</evidence>